<sequence>MINKITISGVASYKNEATLETDKNINLIYGINGSGKSTFSEYLRKRTNAEYTECSIEPVINDDEEEIFVYNENYVEEVFYNSDYQRGVFS</sequence>
<accession>A0A6N2VYP6</accession>
<name>A0A6N2VYP6_PHOVU</name>
<dbReference type="AlphaFoldDB" id="A0A6N2VYP6"/>
<dbReference type="SUPFAM" id="SSF52540">
    <property type="entry name" value="P-loop containing nucleoside triphosphate hydrolases"/>
    <property type="match status" value="1"/>
</dbReference>
<organism evidence="1">
    <name type="scientific">Phocaeicola vulgatus</name>
    <name type="common">Bacteroides vulgatus</name>
    <dbReference type="NCBI Taxonomy" id="821"/>
    <lineage>
        <taxon>Bacteria</taxon>
        <taxon>Pseudomonadati</taxon>
        <taxon>Bacteroidota</taxon>
        <taxon>Bacteroidia</taxon>
        <taxon>Bacteroidales</taxon>
        <taxon>Bacteroidaceae</taxon>
        <taxon>Phocaeicola</taxon>
    </lineage>
</organism>
<proteinExistence type="predicted"/>
<dbReference type="Gene3D" id="3.40.50.300">
    <property type="entry name" value="P-loop containing nucleotide triphosphate hydrolases"/>
    <property type="match status" value="1"/>
</dbReference>
<dbReference type="EMBL" id="CACRTA010000033">
    <property type="protein sequence ID" value="VYT33741.1"/>
    <property type="molecule type" value="Genomic_DNA"/>
</dbReference>
<gene>
    <name evidence="1" type="ORF">BVLFYP11_03040</name>
</gene>
<evidence type="ECO:0000313" key="1">
    <source>
        <dbReference type="EMBL" id="VYT33741.1"/>
    </source>
</evidence>
<dbReference type="Pfam" id="PF13166">
    <property type="entry name" value="AAA_13"/>
    <property type="match status" value="1"/>
</dbReference>
<dbReference type="InterPro" id="IPR027417">
    <property type="entry name" value="P-loop_NTPase"/>
</dbReference>
<dbReference type="InterPro" id="IPR026866">
    <property type="entry name" value="CR006_AAA"/>
</dbReference>
<protein>
    <submittedName>
        <fullName evidence="1">Uncharacterized protein</fullName>
    </submittedName>
</protein>
<reference evidence="1" key="1">
    <citation type="submission" date="2019-11" db="EMBL/GenBank/DDBJ databases">
        <authorList>
            <person name="Feng L."/>
        </authorList>
    </citation>
    <scope>NUCLEOTIDE SEQUENCE</scope>
    <source>
        <strain evidence="1">BvulgatusLFYP11</strain>
    </source>
</reference>